<name>A0ABW1NTI6_9ACTN</name>
<protein>
    <submittedName>
        <fullName evidence="3">MarR family winged helix-turn-helix transcriptional regulator</fullName>
    </submittedName>
</protein>
<dbReference type="EMBL" id="JBHSRF010000082">
    <property type="protein sequence ID" value="MFC6086303.1"/>
    <property type="molecule type" value="Genomic_DNA"/>
</dbReference>
<feature type="domain" description="HTH marR-type" evidence="2">
    <location>
        <begin position="30"/>
        <end position="132"/>
    </location>
</feature>
<gene>
    <name evidence="3" type="ORF">ACFP1K_34395</name>
</gene>
<dbReference type="Pfam" id="PF12802">
    <property type="entry name" value="MarR_2"/>
    <property type="match status" value="1"/>
</dbReference>
<dbReference type="PANTHER" id="PTHR33164">
    <property type="entry name" value="TRANSCRIPTIONAL REGULATOR, MARR FAMILY"/>
    <property type="match status" value="1"/>
</dbReference>
<dbReference type="SMART" id="SM00347">
    <property type="entry name" value="HTH_MARR"/>
    <property type="match status" value="1"/>
</dbReference>
<evidence type="ECO:0000259" key="2">
    <source>
        <dbReference type="SMART" id="SM00347"/>
    </source>
</evidence>
<reference evidence="4" key="1">
    <citation type="journal article" date="2019" name="Int. J. Syst. Evol. Microbiol.">
        <title>The Global Catalogue of Microorganisms (GCM) 10K type strain sequencing project: providing services to taxonomists for standard genome sequencing and annotation.</title>
        <authorList>
            <consortium name="The Broad Institute Genomics Platform"/>
            <consortium name="The Broad Institute Genome Sequencing Center for Infectious Disease"/>
            <person name="Wu L."/>
            <person name="Ma J."/>
        </authorList>
    </citation>
    <scope>NUCLEOTIDE SEQUENCE [LARGE SCALE GENOMIC DNA]</scope>
    <source>
        <strain evidence="4">JCM 30346</strain>
    </source>
</reference>
<dbReference type="InterPro" id="IPR039422">
    <property type="entry name" value="MarR/SlyA-like"/>
</dbReference>
<keyword evidence="4" id="KW-1185">Reference proteome</keyword>
<dbReference type="Proteomes" id="UP001596137">
    <property type="component" value="Unassembled WGS sequence"/>
</dbReference>
<accession>A0ABW1NTI6</accession>
<dbReference type="InterPro" id="IPR036388">
    <property type="entry name" value="WH-like_DNA-bd_sf"/>
</dbReference>
<evidence type="ECO:0000313" key="3">
    <source>
        <dbReference type="EMBL" id="MFC6086303.1"/>
    </source>
</evidence>
<dbReference type="Gene3D" id="1.10.10.10">
    <property type="entry name" value="Winged helix-like DNA-binding domain superfamily/Winged helix DNA-binding domain"/>
    <property type="match status" value="1"/>
</dbReference>
<dbReference type="InterPro" id="IPR000835">
    <property type="entry name" value="HTH_MarR-typ"/>
</dbReference>
<dbReference type="SUPFAM" id="SSF46785">
    <property type="entry name" value="Winged helix' DNA-binding domain"/>
    <property type="match status" value="1"/>
</dbReference>
<proteinExistence type="predicted"/>
<evidence type="ECO:0000313" key="4">
    <source>
        <dbReference type="Proteomes" id="UP001596137"/>
    </source>
</evidence>
<sequence>MRRSERKQANPDLGILTSRVLFSLQKELFETLAHRGHPRLRPRHGAVMAYLDAEGSRATDLSQQSGQHKQVIGTLIDELTDLGYVRREPDPQDRRAKLIVPTALGLTLMSDSDAVMAEIEHRHAQELGENTYTTFKQTFQKVATLQLTNHPPTSETSPPPRPPGDVR</sequence>
<dbReference type="PANTHER" id="PTHR33164:SF99">
    <property type="entry name" value="MARR FAMILY REGULATORY PROTEIN"/>
    <property type="match status" value="1"/>
</dbReference>
<evidence type="ECO:0000256" key="1">
    <source>
        <dbReference type="SAM" id="MobiDB-lite"/>
    </source>
</evidence>
<comment type="caution">
    <text evidence="3">The sequence shown here is derived from an EMBL/GenBank/DDBJ whole genome shotgun (WGS) entry which is preliminary data.</text>
</comment>
<feature type="compositionally biased region" description="Pro residues" evidence="1">
    <location>
        <begin position="157"/>
        <end position="167"/>
    </location>
</feature>
<dbReference type="RefSeq" id="WP_380761354.1">
    <property type="nucleotide sequence ID" value="NZ_JBHSRF010000082.1"/>
</dbReference>
<feature type="region of interest" description="Disordered" evidence="1">
    <location>
        <begin position="148"/>
        <end position="167"/>
    </location>
</feature>
<organism evidence="3 4">
    <name type="scientific">Sphaerisporangium aureirubrum</name>
    <dbReference type="NCBI Taxonomy" id="1544736"/>
    <lineage>
        <taxon>Bacteria</taxon>
        <taxon>Bacillati</taxon>
        <taxon>Actinomycetota</taxon>
        <taxon>Actinomycetes</taxon>
        <taxon>Streptosporangiales</taxon>
        <taxon>Streptosporangiaceae</taxon>
        <taxon>Sphaerisporangium</taxon>
    </lineage>
</organism>
<dbReference type="InterPro" id="IPR036390">
    <property type="entry name" value="WH_DNA-bd_sf"/>
</dbReference>